<gene>
    <name evidence="2" type="ORF">SMRZ_LOCUS22328</name>
</gene>
<sequence length="166" mass="19227">MYWNNASPIEVSKNLQSNDDIDDPNSKYGRKRSSSESDAQVQDVDDDSNNHSSEEHTTSNSPTQPGQRRRRRSSTYALLQMNLSFRSKYCHCQSGFWVRAVNVKCMINYMVPMSFQTLLNEFTSIAAKIVAVYFKRVQTMRHEFIEGEYIRCYDNGMMHVVDTSRA</sequence>
<keyword evidence="3" id="KW-1185">Reference proteome</keyword>
<protein>
    <submittedName>
        <fullName evidence="2">Uncharacterized protein</fullName>
    </submittedName>
</protein>
<accession>A0A183N203</accession>
<name>A0A183N203_9TREM</name>
<evidence type="ECO:0000256" key="1">
    <source>
        <dbReference type="SAM" id="MobiDB-lite"/>
    </source>
</evidence>
<dbReference type="EMBL" id="UZAI01019106">
    <property type="protein sequence ID" value="VDP42885.1"/>
    <property type="molecule type" value="Genomic_DNA"/>
</dbReference>
<evidence type="ECO:0000313" key="3">
    <source>
        <dbReference type="Proteomes" id="UP000277204"/>
    </source>
</evidence>
<reference evidence="2 3" key="1">
    <citation type="submission" date="2018-11" db="EMBL/GenBank/DDBJ databases">
        <authorList>
            <consortium name="Pathogen Informatics"/>
        </authorList>
    </citation>
    <scope>NUCLEOTIDE SEQUENCE [LARGE SCALE GENOMIC DNA]</scope>
    <source>
        <strain evidence="2 3">Zambia</strain>
    </source>
</reference>
<dbReference type="AlphaFoldDB" id="A0A183N203"/>
<feature type="compositionally biased region" description="Polar residues" evidence="1">
    <location>
        <begin position="1"/>
        <end position="18"/>
    </location>
</feature>
<feature type="compositionally biased region" description="Basic and acidic residues" evidence="1">
    <location>
        <begin position="48"/>
        <end position="57"/>
    </location>
</feature>
<evidence type="ECO:0000313" key="2">
    <source>
        <dbReference type="EMBL" id="VDP42885.1"/>
    </source>
</evidence>
<organism evidence="2 3">
    <name type="scientific">Schistosoma margrebowiei</name>
    <dbReference type="NCBI Taxonomy" id="48269"/>
    <lineage>
        <taxon>Eukaryota</taxon>
        <taxon>Metazoa</taxon>
        <taxon>Spiralia</taxon>
        <taxon>Lophotrochozoa</taxon>
        <taxon>Platyhelminthes</taxon>
        <taxon>Trematoda</taxon>
        <taxon>Digenea</taxon>
        <taxon>Strigeidida</taxon>
        <taxon>Schistosomatoidea</taxon>
        <taxon>Schistosomatidae</taxon>
        <taxon>Schistosoma</taxon>
    </lineage>
</organism>
<proteinExistence type="predicted"/>
<feature type="region of interest" description="Disordered" evidence="1">
    <location>
        <begin position="1"/>
        <end position="73"/>
    </location>
</feature>
<dbReference type="Proteomes" id="UP000277204">
    <property type="component" value="Unassembled WGS sequence"/>
</dbReference>